<reference evidence="2 3" key="1">
    <citation type="submission" date="2019-02" db="EMBL/GenBank/DDBJ databases">
        <title>Genomic Encyclopedia of Type Strains, Phase IV (KMG-IV): sequencing the most valuable type-strain genomes for metagenomic binning, comparative biology and taxonomic classification.</title>
        <authorList>
            <person name="Goeker M."/>
        </authorList>
    </citation>
    <scope>NUCLEOTIDE SEQUENCE [LARGE SCALE GENOMIC DNA]</scope>
    <source>
        <strain evidence="2 3">DSM 43045</strain>
    </source>
</reference>
<protein>
    <submittedName>
        <fullName evidence="2">Ketosteroid isomerase-like protein</fullName>
    </submittedName>
</protein>
<evidence type="ECO:0000313" key="2">
    <source>
        <dbReference type="EMBL" id="RZS66116.1"/>
    </source>
</evidence>
<dbReference type="InterPro" id="IPR037401">
    <property type="entry name" value="SnoaL-like"/>
</dbReference>
<dbReference type="SUPFAM" id="SSF54427">
    <property type="entry name" value="NTF2-like"/>
    <property type="match status" value="1"/>
</dbReference>
<dbReference type="GO" id="GO:0016853">
    <property type="term" value="F:isomerase activity"/>
    <property type="evidence" value="ECO:0007669"/>
    <property type="project" value="UniProtKB-KW"/>
</dbReference>
<dbReference type="OrthoDB" id="3826377at2"/>
<organism evidence="2 3">
    <name type="scientific">Agromyces ramosus</name>
    <dbReference type="NCBI Taxonomy" id="33879"/>
    <lineage>
        <taxon>Bacteria</taxon>
        <taxon>Bacillati</taxon>
        <taxon>Actinomycetota</taxon>
        <taxon>Actinomycetes</taxon>
        <taxon>Micrococcales</taxon>
        <taxon>Microbacteriaceae</taxon>
        <taxon>Agromyces</taxon>
    </lineage>
</organism>
<evidence type="ECO:0000259" key="1">
    <source>
        <dbReference type="Pfam" id="PF12680"/>
    </source>
</evidence>
<dbReference type="InterPro" id="IPR032710">
    <property type="entry name" value="NTF2-like_dom_sf"/>
</dbReference>
<evidence type="ECO:0000313" key="3">
    <source>
        <dbReference type="Proteomes" id="UP000293289"/>
    </source>
</evidence>
<dbReference type="Gene3D" id="3.10.450.50">
    <property type="match status" value="1"/>
</dbReference>
<feature type="domain" description="SnoaL-like" evidence="1">
    <location>
        <begin position="7"/>
        <end position="101"/>
    </location>
</feature>
<gene>
    <name evidence="2" type="ORF">EV187_1830</name>
</gene>
<dbReference type="EMBL" id="SGWY01000002">
    <property type="protein sequence ID" value="RZS66116.1"/>
    <property type="molecule type" value="Genomic_DNA"/>
</dbReference>
<dbReference type="RefSeq" id="WP_130352735.1">
    <property type="nucleotide sequence ID" value="NZ_SGWY01000002.1"/>
</dbReference>
<keyword evidence="3" id="KW-1185">Reference proteome</keyword>
<dbReference type="Proteomes" id="UP000293289">
    <property type="component" value="Unassembled WGS sequence"/>
</dbReference>
<name>A0A4Q7MDD8_9MICO</name>
<accession>A0A4Q7MDD8</accession>
<dbReference type="AlphaFoldDB" id="A0A4Q7MDD8"/>
<sequence length="123" mass="14081">MGGRETVEALIATLNAGDVDGMDAVFHEDAVMEWPQSGERVVGGDNRRAVYRSFPKLPSITPRRILGEGELWVVEATLDYGDEVEYQAVFIFELRDGRIAKETAYWSLPFEAPEWREEWVERM</sequence>
<comment type="caution">
    <text evidence="2">The sequence shown here is derived from an EMBL/GenBank/DDBJ whole genome shotgun (WGS) entry which is preliminary data.</text>
</comment>
<dbReference type="Pfam" id="PF12680">
    <property type="entry name" value="SnoaL_2"/>
    <property type="match status" value="1"/>
</dbReference>
<proteinExistence type="predicted"/>
<keyword evidence="2" id="KW-0413">Isomerase</keyword>